<dbReference type="Proteomes" id="UP000663870">
    <property type="component" value="Unassembled WGS sequence"/>
</dbReference>
<gene>
    <name evidence="2" type="ORF">JXQ802_LOCUS59017</name>
    <name evidence="1" type="ORF">PYM288_LOCUS42369</name>
</gene>
<comment type="caution">
    <text evidence="1">The sequence shown here is derived from an EMBL/GenBank/DDBJ whole genome shotgun (WGS) entry which is preliminary data.</text>
</comment>
<dbReference type="AlphaFoldDB" id="A0A815YBB0"/>
<dbReference type="Proteomes" id="UP000663854">
    <property type="component" value="Unassembled WGS sequence"/>
</dbReference>
<keyword evidence="4" id="KW-1185">Reference proteome</keyword>
<reference evidence="1" key="1">
    <citation type="submission" date="2021-02" db="EMBL/GenBank/DDBJ databases">
        <authorList>
            <person name="Nowell W R."/>
        </authorList>
    </citation>
    <scope>NUCLEOTIDE SEQUENCE</scope>
</reference>
<dbReference type="EMBL" id="CAJNOH010015991">
    <property type="protein sequence ID" value="CAF1568016.1"/>
    <property type="molecule type" value="Genomic_DNA"/>
</dbReference>
<organism evidence="1 3">
    <name type="scientific">Rotaria sordida</name>
    <dbReference type="NCBI Taxonomy" id="392033"/>
    <lineage>
        <taxon>Eukaryota</taxon>
        <taxon>Metazoa</taxon>
        <taxon>Spiralia</taxon>
        <taxon>Gnathifera</taxon>
        <taxon>Rotifera</taxon>
        <taxon>Eurotatoria</taxon>
        <taxon>Bdelloidea</taxon>
        <taxon>Philodinida</taxon>
        <taxon>Philodinidae</taxon>
        <taxon>Rotaria</taxon>
    </lineage>
</organism>
<evidence type="ECO:0000313" key="2">
    <source>
        <dbReference type="EMBL" id="CAF1680067.1"/>
    </source>
</evidence>
<protein>
    <submittedName>
        <fullName evidence="1">Uncharacterized protein</fullName>
    </submittedName>
</protein>
<accession>A0A815YBB0</accession>
<proteinExistence type="predicted"/>
<name>A0A815YBB0_9BILA</name>
<sequence>MQSYNFKNIPKTLAQRQQLRQCFLLSNCQFLKAFEEASGNKIIHMYEIDSKIKVLLTRRYGQQFIQSQTLFQCSQLIHNHVIYKQHAVYVYDLEHVEEIPLFFQIVHILQLNQEWIVVVDLLNTDGFSTKLWSYRVSSYDRLDIVSPNNLKYYHKGLDLYKVDHFHVVNLTSRLTKAN</sequence>
<dbReference type="EMBL" id="CAJNOL010017929">
    <property type="protein sequence ID" value="CAF1680067.1"/>
    <property type="molecule type" value="Genomic_DNA"/>
</dbReference>
<evidence type="ECO:0000313" key="3">
    <source>
        <dbReference type="Proteomes" id="UP000663854"/>
    </source>
</evidence>
<evidence type="ECO:0000313" key="1">
    <source>
        <dbReference type="EMBL" id="CAF1568016.1"/>
    </source>
</evidence>
<evidence type="ECO:0000313" key="4">
    <source>
        <dbReference type="Proteomes" id="UP000663870"/>
    </source>
</evidence>